<gene>
    <name evidence="2" type="ORF">E2C01_073631</name>
</gene>
<comment type="caution">
    <text evidence="2">The sequence shown here is derived from an EMBL/GenBank/DDBJ whole genome shotgun (WGS) entry which is preliminary data.</text>
</comment>
<name>A0A5B7IE10_PORTR</name>
<feature type="region of interest" description="Disordered" evidence="1">
    <location>
        <begin position="56"/>
        <end position="96"/>
    </location>
</feature>
<dbReference type="EMBL" id="VSRR010050294">
    <property type="protein sequence ID" value="MPC79118.1"/>
    <property type="molecule type" value="Genomic_DNA"/>
</dbReference>
<protein>
    <submittedName>
        <fullName evidence="2">Uncharacterized protein</fullName>
    </submittedName>
</protein>
<proteinExistence type="predicted"/>
<evidence type="ECO:0000256" key="1">
    <source>
        <dbReference type="SAM" id="MobiDB-lite"/>
    </source>
</evidence>
<reference evidence="2 3" key="1">
    <citation type="submission" date="2019-05" db="EMBL/GenBank/DDBJ databases">
        <title>Another draft genome of Portunus trituberculatus and its Hox gene families provides insights of decapod evolution.</title>
        <authorList>
            <person name="Jeong J.-H."/>
            <person name="Song I."/>
            <person name="Kim S."/>
            <person name="Choi T."/>
            <person name="Kim D."/>
            <person name="Ryu S."/>
            <person name="Kim W."/>
        </authorList>
    </citation>
    <scope>NUCLEOTIDE SEQUENCE [LARGE SCALE GENOMIC DNA]</scope>
    <source>
        <tissue evidence="2">Muscle</tissue>
    </source>
</reference>
<sequence length="124" mass="12882">MLVGLMVPGEVRGGRLVVEASIMVVGRVVASGVEAASPLPVLILWCSSVGVFGGLDTTHSNTTPPGHHQPNPSPTSPASNLDISQNTLARQPRKSKSCVCCADYNSNLSLVTTPAMSRLSKLST</sequence>
<evidence type="ECO:0000313" key="3">
    <source>
        <dbReference type="Proteomes" id="UP000324222"/>
    </source>
</evidence>
<accession>A0A5B7IE10</accession>
<evidence type="ECO:0000313" key="2">
    <source>
        <dbReference type="EMBL" id="MPC79118.1"/>
    </source>
</evidence>
<feature type="compositionally biased region" description="Polar residues" evidence="1">
    <location>
        <begin position="76"/>
        <end position="89"/>
    </location>
</feature>
<organism evidence="2 3">
    <name type="scientific">Portunus trituberculatus</name>
    <name type="common">Swimming crab</name>
    <name type="synonym">Neptunus trituberculatus</name>
    <dbReference type="NCBI Taxonomy" id="210409"/>
    <lineage>
        <taxon>Eukaryota</taxon>
        <taxon>Metazoa</taxon>
        <taxon>Ecdysozoa</taxon>
        <taxon>Arthropoda</taxon>
        <taxon>Crustacea</taxon>
        <taxon>Multicrustacea</taxon>
        <taxon>Malacostraca</taxon>
        <taxon>Eumalacostraca</taxon>
        <taxon>Eucarida</taxon>
        <taxon>Decapoda</taxon>
        <taxon>Pleocyemata</taxon>
        <taxon>Brachyura</taxon>
        <taxon>Eubrachyura</taxon>
        <taxon>Portunoidea</taxon>
        <taxon>Portunidae</taxon>
        <taxon>Portuninae</taxon>
        <taxon>Portunus</taxon>
    </lineage>
</organism>
<keyword evidence="3" id="KW-1185">Reference proteome</keyword>
<dbReference type="Proteomes" id="UP000324222">
    <property type="component" value="Unassembled WGS sequence"/>
</dbReference>
<dbReference type="AlphaFoldDB" id="A0A5B7IE10"/>